<dbReference type="PANTHER" id="PTHR11014">
    <property type="entry name" value="PEPTIDASE M20 FAMILY MEMBER"/>
    <property type="match status" value="1"/>
</dbReference>
<accession>A0A6G7Y875</accession>
<dbReference type="Pfam" id="PF07687">
    <property type="entry name" value="M20_dimer"/>
    <property type="match status" value="1"/>
</dbReference>
<evidence type="ECO:0000256" key="2">
    <source>
        <dbReference type="PIRSR" id="PIRSR005962-1"/>
    </source>
</evidence>
<dbReference type="FunFam" id="3.30.70.360:FF:000001">
    <property type="entry name" value="N-acetyldiaminopimelate deacetylase"/>
    <property type="match status" value="1"/>
</dbReference>
<dbReference type="InterPro" id="IPR017439">
    <property type="entry name" value="Amidohydrolase"/>
</dbReference>
<feature type="binding site" evidence="2">
    <location>
        <position position="164"/>
    </location>
    <ligand>
        <name>Mn(2+)</name>
        <dbReference type="ChEBI" id="CHEBI:29035"/>
        <label>2</label>
    </ligand>
</feature>
<dbReference type="SUPFAM" id="SSF53187">
    <property type="entry name" value="Zn-dependent exopeptidases"/>
    <property type="match status" value="1"/>
</dbReference>
<dbReference type="KEGG" id="prv:G7070_11715"/>
<dbReference type="InterPro" id="IPR036264">
    <property type="entry name" value="Bact_exopeptidase_dim_dom"/>
</dbReference>
<evidence type="ECO:0000313" key="5">
    <source>
        <dbReference type="Proteomes" id="UP000501058"/>
    </source>
</evidence>
<dbReference type="EMBL" id="CP049865">
    <property type="protein sequence ID" value="QIK72817.1"/>
    <property type="molecule type" value="Genomic_DNA"/>
</dbReference>
<proteinExistence type="predicted"/>
<keyword evidence="2" id="KW-0464">Manganese</keyword>
<sequence>MTFAEHAASLSDELIALRRTLHADPEVGLDLPRTQRRILEALDGLDLEISLGTSCTSVTAVLRGGRPGPVVLLRGDMDALPVDEQTGLEYASTNGAMHACGHDLHVTGLIGAAKLLAARRDELPGSVIFMFQPGEEGEGGARRMLEEGVLDAAGEQPVAAYGVHVATGPYGVFETRGGTLMAGANELYVTMHGKGGHGSQPQSSVDPVPALLEFGLALQTMVTRRFSVFDPVVVTVTQLSAGKAVNVIPASAKLGATVRTLSKASIDTLLTETKRLAEGIAAAHGCTAEVEFLIDYPVTVNDADEAAFALEVAGDLYGADRVVEASAPHMGSEDFSYVLERVPGAFVFLGTTPPAMDVATAAWNHSPLVVFDDAVLPDQAAFLAELAWRRLQRP</sequence>
<dbReference type="GO" id="GO:0046872">
    <property type="term" value="F:metal ion binding"/>
    <property type="evidence" value="ECO:0007669"/>
    <property type="project" value="UniProtKB-KW"/>
</dbReference>
<protein>
    <submittedName>
        <fullName evidence="4">Amidohydrolase</fullName>
    </submittedName>
</protein>
<name>A0A6G7Y875_9ACTN</name>
<dbReference type="CDD" id="cd03886">
    <property type="entry name" value="M20_Acy1"/>
    <property type="match status" value="1"/>
</dbReference>
<dbReference type="Gene3D" id="3.40.630.10">
    <property type="entry name" value="Zn peptidases"/>
    <property type="match status" value="1"/>
</dbReference>
<dbReference type="GO" id="GO:0050118">
    <property type="term" value="F:N-acetyldiaminopimelate deacetylase activity"/>
    <property type="evidence" value="ECO:0007669"/>
    <property type="project" value="UniProtKB-ARBA"/>
</dbReference>
<dbReference type="Gene3D" id="3.30.70.360">
    <property type="match status" value="1"/>
</dbReference>
<keyword evidence="2" id="KW-0479">Metal-binding</keyword>
<dbReference type="RefSeq" id="WP_166233892.1">
    <property type="nucleotide sequence ID" value="NZ_CP049865.1"/>
</dbReference>
<dbReference type="InterPro" id="IPR002933">
    <property type="entry name" value="Peptidase_M20"/>
</dbReference>
<feature type="domain" description="Peptidase M20 dimerisation" evidence="3">
    <location>
        <begin position="183"/>
        <end position="278"/>
    </location>
</feature>
<evidence type="ECO:0000313" key="4">
    <source>
        <dbReference type="EMBL" id="QIK72817.1"/>
    </source>
</evidence>
<dbReference type="NCBIfam" id="TIGR01891">
    <property type="entry name" value="amidohydrolases"/>
    <property type="match status" value="1"/>
</dbReference>
<keyword evidence="1 4" id="KW-0378">Hydrolase</keyword>
<dbReference type="AlphaFoldDB" id="A0A6G7Y875"/>
<gene>
    <name evidence="4" type="ORF">G7070_11715</name>
</gene>
<comment type="cofactor">
    <cofactor evidence="2">
        <name>Mn(2+)</name>
        <dbReference type="ChEBI" id="CHEBI:29035"/>
    </cofactor>
    <text evidence="2">The Mn(2+) ion enhances activity.</text>
</comment>
<evidence type="ECO:0000259" key="3">
    <source>
        <dbReference type="Pfam" id="PF07687"/>
    </source>
</evidence>
<feature type="binding site" evidence="2">
    <location>
        <position position="365"/>
    </location>
    <ligand>
        <name>Mn(2+)</name>
        <dbReference type="ChEBI" id="CHEBI:29035"/>
        <label>2</label>
    </ligand>
</feature>
<dbReference type="Pfam" id="PF01546">
    <property type="entry name" value="Peptidase_M20"/>
    <property type="match status" value="1"/>
</dbReference>
<organism evidence="4 5">
    <name type="scientific">Propioniciclava coleopterorum</name>
    <dbReference type="NCBI Taxonomy" id="2714937"/>
    <lineage>
        <taxon>Bacteria</taxon>
        <taxon>Bacillati</taxon>
        <taxon>Actinomycetota</taxon>
        <taxon>Actinomycetes</taxon>
        <taxon>Propionibacteriales</taxon>
        <taxon>Propionibacteriaceae</taxon>
        <taxon>Propioniciclava</taxon>
    </lineage>
</organism>
<dbReference type="GO" id="GO:0019877">
    <property type="term" value="P:diaminopimelate biosynthetic process"/>
    <property type="evidence" value="ECO:0007669"/>
    <property type="project" value="UniProtKB-ARBA"/>
</dbReference>
<feature type="binding site" evidence="2">
    <location>
        <position position="102"/>
    </location>
    <ligand>
        <name>Mn(2+)</name>
        <dbReference type="ChEBI" id="CHEBI:29035"/>
        <label>2</label>
    </ligand>
</feature>
<keyword evidence="5" id="KW-1185">Reference proteome</keyword>
<dbReference type="Proteomes" id="UP000501058">
    <property type="component" value="Chromosome"/>
</dbReference>
<evidence type="ECO:0000256" key="1">
    <source>
        <dbReference type="ARBA" id="ARBA00022801"/>
    </source>
</evidence>
<feature type="binding site" evidence="2">
    <location>
        <position position="100"/>
    </location>
    <ligand>
        <name>Mn(2+)</name>
        <dbReference type="ChEBI" id="CHEBI:29035"/>
        <label>2</label>
    </ligand>
</feature>
<feature type="binding site" evidence="2">
    <location>
        <position position="136"/>
    </location>
    <ligand>
        <name>Mn(2+)</name>
        <dbReference type="ChEBI" id="CHEBI:29035"/>
        <label>2</label>
    </ligand>
</feature>
<dbReference type="InterPro" id="IPR011650">
    <property type="entry name" value="Peptidase_M20_dimer"/>
</dbReference>
<reference evidence="4 5" key="1">
    <citation type="submission" date="2020-03" db="EMBL/GenBank/DDBJ databases">
        <title>Propioniciclava sp. nov., isolated from Hydrophilus acuminatus.</title>
        <authorList>
            <person name="Hyun D.-W."/>
            <person name="Bae J.-W."/>
        </authorList>
    </citation>
    <scope>NUCLEOTIDE SEQUENCE [LARGE SCALE GENOMIC DNA]</scope>
    <source>
        <strain evidence="4 5">HDW11</strain>
    </source>
</reference>
<dbReference type="PANTHER" id="PTHR11014:SF63">
    <property type="entry name" value="METALLOPEPTIDASE, PUTATIVE (AFU_ORTHOLOGUE AFUA_6G09600)-RELATED"/>
    <property type="match status" value="1"/>
</dbReference>
<dbReference type="PIRSF" id="PIRSF005962">
    <property type="entry name" value="Pept_M20D_amidohydro"/>
    <property type="match status" value="1"/>
</dbReference>
<dbReference type="SUPFAM" id="SSF55031">
    <property type="entry name" value="Bacterial exopeptidase dimerisation domain"/>
    <property type="match status" value="1"/>
</dbReference>